<protein>
    <submittedName>
        <fullName evidence="9">Peptide/nickel transport system permease protein</fullName>
    </submittedName>
</protein>
<evidence type="ECO:0000256" key="7">
    <source>
        <dbReference type="RuleBase" id="RU363032"/>
    </source>
</evidence>
<evidence type="ECO:0000256" key="3">
    <source>
        <dbReference type="ARBA" id="ARBA00022475"/>
    </source>
</evidence>
<evidence type="ECO:0000256" key="1">
    <source>
        <dbReference type="ARBA" id="ARBA00004651"/>
    </source>
</evidence>
<dbReference type="CDD" id="cd06261">
    <property type="entry name" value="TM_PBP2"/>
    <property type="match status" value="1"/>
</dbReference>
<feature type="transmembrane region" description="Helical" evidence="7">
    <location>
        <begin position="379"/>
        <end position="405"/>
    </location>
</feature>
<gene>
    <name evidence="9" type="ORF">SAMN05444128_1143</name>
</gene>
<comment type="subcellular location">
    <subcellularLocation>
        <location evidence="1 7">Cell membrane</location>
        <topology evidence="1 7">Multi-pass membrane protein</topology>
    </subcellularLocation>
</comment>
<dbReference type="Proteomes" id="UP000187181">
    <property type="component" value="Unassembled WGS sequence"/>
</dbReference>
<dbReference type="InterPro" id="IPR035906">
    <property type="entry name" value="MetI-like_sf"/>
</dbReference>
<dbReference type="SUPFAM" id="SSF161098">
    <property type="entry name" value="MetI-like"/>
    <property type="match status" value="1"/>
</dbReference>
<evidence type="ECO:0000256" key="2">
    <source>
        <dbReference type="ARBA" id="ARBA00022448"/>
    </source>
</evidence>
<comment type="similarity">
    <text evidence="7">Belongs to the binding-protein-dependent transport system permease family.</text>
</comment>
<feature type="transmembrane region" description="Helical" evidence="7">
    <location>
        <begin position="321"/>
        <end position="340"/>
    </location>
</feature>
<reference evidence="10" key="1">
    <citation type="submission" date="2017-01" db="EMBL/GenBank/DDBJ databases">
        <authorList>
            <person name="Varghese N."/>
            <person name="Submissions S."/>
        </authorList>
    </citation>
    <scope>NUCLEOTIDE SEQUENCE [LARGE SCALE GENOMIC DNA]</scope>
    <source>
        <strain evidence="10">LP100</strain>
    </source>
</reference>
<feature type="domain" description="ABC transmembrane type-1" evidence="8">
    <location>
        <begin position="230"/>
        <end position="444"/>
    </location>
</feature>
<keyword evidence="4 7" id="KW-0812">Transmembrane</keyword>
<dbReference type="Gene3D" id="1.10.3720.10">
    <property type="entry name" value="MetI-like"/>
    <property type="match status" value="1"/>
</dbReference>
<sequence>MANFVLRRLLVAIPTLWLIASAIFLLSKLMPGAFGSAHLAQQEAGYYSRSDAASHDHSYRQFLKSTGQDLPLFYFSVSSAALPDTLYRVFPERDRAFLQKISWQYGNPDAAARFFRSLKTLEASLTETERQPIQAHLYTIYSHRNASELEEATACIAALLPADRLKHSQILENSALLLANSSGYTFLSPSMQWHGSQNQYHHWLVGLAKGSLGTSLRDGRPVSTVLAEAIGNTWWLLLISVCFATMLAMELALLMVRRSGRIWRSMLLPSLFLLDSIPLFVLAMLLLVLLASPAFVQLFPVYGMGYYSGYDQSWVQQLSQWLQFMALPMICLVLANLPYLTNQFYQSVSAVAGQDYIRTARAKGLSEQRVIRSHMLRNALLPVITHLSDFLPALVAGAVIIETIFAIPGVGRLLIDAVLARDYPVIVGIVVIVAIFRLLSHLLSDLLYALADPRIRTHAS</sequence>
<dbReference type="RefSeq" id="WP_076666486.1">
    <property type="nucleotide sequence ID" value="NZ_FTPP01000001.1"/>
</dbReference>
<evidence type="ECO:0000313" key="9">
    <source>
        <dbReference type="EMBL" id="SIT82592.1"/>
    </source>
</evidence>
<dbReference type="AlphaFoldDB" id="A0A1R3WYJ5"/>
<dbReference type="PANTHER" id="PTHR30465:SF0">
    <property type="entry name" value="OLIGOPEPTIDE TRANSPORT SYSTEM PERMEASE PROTEIN APPB"/>
    <property type="match status" value="1"/>
</dbReference>
<keyword evidence="3" id="KW-1003">Cell membrane</keyword>
<keyword evidence="10" id="KW-1185">Reference proteome</keyword>
<feature type="transmembrane region" description="Helical" evidence="7">
    <location>
        <begin position="234"/>
        <end position="256"/>
    </location>
</feature>
<dbReference type="InterPro" id="IPR000515">
    <property type="entry name" value="MetI-like"/>
</dbReference>
<dbReference type="OrthoDB" id="24153at2"/>
<keyword evidence="5 7" id="KW-1133">Transmembrane helix</keyword>
<dbReference type="PROSITE" id="PS50928">
    <property type="entry name" value="ABC_TM1"/>
    <property type="match status" value="1"/>
</dbReference>
<organism evidence="9 10">
    <name type="scientific">Pontibacter indicus</name>
    <dbReference type="NCBI Taxonomy" id="1317125"/>
    <lineage>
        <taxon>Bacteria</taxon>
        <taxon>Pseudomonadati</taxon>
        <taxon>Bacteroidota</taxon>
        <taxon>Cytophagia</taxon>
        <taxon>Cytophagales</taxon>
        <taxon>Hymenobacteraceae</taxon>
        <taxon>Pontibacter</taxon>
    </lineage>
</organism>
<dbReference type="GO" id="GO:0055085">
    <property type="term" value="P:transmembrane transport"/>
    <property type="evidence" value="ECO:0007669"/>
    <property type="project" value="InterPro"/>
</dbReference>
<dbReference type="STRING" id="1317125.SAMN05444128_1143"/>
<evidence type="ECO:0000256" key="6">
    <source>
        <dbReference type="ARBA" id="ARBA00023136"/>
    </source>
</evidence>
<name>A0A1R3WYJ5_9BACT</name>
<proteinExistence type="inferred from homology"/>
<dbReference type="PANTHER" id="PTHR30465">
    <property type="entry name" value="INNER MEMBRANE ABC TRANSPORTER"/>
    <property type="match status" value="1"/>
</dbReference>
<evidence type="ECO:0000259" key="8">
    <source>
        <dbReference type="PROSITE" id="PS50928"/>
    </source>
</evidence>
<dbReference type="EMBL" id="FTPP01000001">
    <property type="protein sequence ID" value="SIT82592.1"/>
    <property type="molecule type" value="Genomic_DNA"/>
</dbReference>
<keyword evidence="2 7" id="KW-0813">Transport</keyword>
<keyword evidence="6 7" id="KW-0472">Membrane</keyword>
<accession>A0A1R3WYJ5</accession>
<dbReference type="GO" id="GO:0005886">
    <property type="term" value="C:plasma membrane"/>
    <property type="evidence" value="ECO:0007669"/>
    <property type="project" value="UniProtKB-SubCell"/>
</dbReference>
<evidence type="ECO:0000313" key="10">
    <source>
        <dbReference type="Proteomes" id="UP000187181"/>
    </source>
</evidence>
<dbReference type="Pfam" id="PF00528">
    <property type="entry name" value="BPD_transp_1"/>
    <property type="match status" value="1"/>
</dbReference>
<feature type="transmembrane region" description="Helical" evidence="7">
    <location>
        <begin position="425"/>
        <end position="451"/>
    </location>
</feature>
<evidence type="ECO:0000256" key="4">
    <source>
        <dbReference type="ARBA" id="ARBA00022692"/>
    </source>
</evidence>
<evidence type="ECO:0000256" key="5">
    <source>
        <dbReference type="ARBA" id="ARBA00022989"/>
    </source>
</evidence>
<feature type="transmembrane region" description="Helical" evidence="7">
    <location>
        <begin position="277"/>
        <end position="301"/>
    </location>
</feature>